<gene>
    <name evidence="1" type="ORF">DC487_14660</name>
</gene>
<accession>A0A2T8HFY9</accession>
<sequence length="70" mass="7876">MFVQLRDSAVFLLHGKNVFHRQLNELAATYAKCSIYIPSVDVVLNLKPLAKLLQFDSFVPASATFKIFCS</sequence>
<evidence type="ECO:0000313" key="2">
    <source>
        <dbReference type="Proteomes" id="UP000245627"/>
    </source>
</evidence>
<dbReference type="EMBL" id="QDKG01000006">
    <property type="protein sequence ID" value="PVH24323.1"/>
    <property type="molecule type" value="Genomic_DNA"/>
</dbReference>
<reference evidence="1 2" key="1">
    <citation type="submission" date="2018-04" db="EMBL/GenBank/DDBJ databases">
        <title>Sphingobacterium cortibacter sp. nov.</title>
        <authorList>
            <person name="Li Y."/>
        </authorList>
    </citation>
    <scope>NUCLEOTIDE SEQUENCE [LARGE SCALE GENOMIC DNA]</scope>
    <source>
        <strain evidence="1 2">2c-3</strain>
    </source>
</reference>
<organism evidence="1 2">
    <name type="scientific">Sphingobacterium corticibacter</name>
    <dbReference type="NCBI Taxonomy" id="2171749"/>
    <lineage>
        <taxon>Bacteria</taxon>
        <taxon>Pseudomonadati</taxon>
        <taxon>Bacteroidota</taxon>
        <taxon>Sphingobacteriia</taxon>
        <taxon>Sphingobacteriales</taxon>
        <taxon>Sphingobacteriaceae</taxon>
        <taxon>Sphingobacterium</taxon>
    </lineage>
</organism>
<protein>
    <submittedName>
        <fullName evidence="1">Uncharacterized protein</fullName>
    </submittedName>
</protein>
<comment type="caution">
    <text evidence="1">The sequence shown here is derived from an EMBL/GenBank/DDBJ whole genome shotgun (WGS) entry which is preliminary data.</text>
</comment>
<dbReference type="Proteomes" id="UP000245627">
    <property type="component" value="Unassembled WGS sequence"/>
</dbReference>
<evidence type="ECO:0000313" key="1">
    <source>
        <dbReference type="EMBL" id="PVH24323.1"/>
    </source>
</evidence>
<keyword evidence="2" id="KW-1185">Reference proteome</keyword>
<proteinExistence type="predicted"/>
<dbReference type="AlphaFoldDB" id="A0A2T8HFY9"/>
<name>A0A2T8HFY9_9SPHI</name>